<evidence type="ECO:0000313" key="3">
    <source>
        <dbReference type="Proteomes" id="UP001286313"/>
    </source>
</evidence>
<proteinExistence type="predicted"/>
<dbReference type="Proteomes" id="UP001286313">
    <property type="component" value="Unassembled WGS sequence"/>
</dbReference>
<evidence type="ECO:0000256" key="1">
    <source>
        <dbReference type="SAM" id="MobiDB-lite"/>
    </source>
</evidence>
<dbReference type="AlphaFoldDB" id="A0AAE1EI25"/>
<reference evidence="2" key="1">
    <citation type="submission" date="2023-10" db="EMBL/GenBank/DDBJ databases">
        <title>Genome assemblies of two species of porcelain crab, Petrolisthes cinctipes and Petrolisthes manimaculis (Anomura: Porcellanidae).</title>
        <authorList>
            <person name="Angst P."/>
        </authorList>
    </citation>
    <scope>NUCLEOTIDE SEQUENCE</scope>
    <source>
        <strain evidence="2">PB745_01</strain>
        <tissue evidence="2">Gill</tissue>
    </source>
</reference>
<evidence type="ECO:0000313" key="2">
    <source>
        <dbReference type="EMBL" id="KAK3851640.1"/>
    </source>
</evidence>
<protein>
    <submittedName>
        <fullName evidence="2">Uncharacterized protein</fullName>
    </submittedName>
</protein>
<name>A0AAE1EI25_PETCI</name>
<feature type="compositionally biased region" description="Polar residues" evidence="1">
    <location>
        <begin position="43"/>
        <end position="64"/>
    </location>
</feature>
<gene>
    <name evidence="2" type="ORF">Pcinc_041728</name>
</gene>
<organism evidence="2 3">
    <name type="scientific">Petrolisthes cinctipes</name>
    <name type="common">Flat porcelain crab</name>
    <dbReference type="NCBI Taxonomy" id="88211"/>
    <lineage>
        <taxon>Eukaryota</taxon>
        <taxon>Metazoa</taxon>
        <taxon>Ecdysozoa</taxon>
        <taxon>Arthropoda</taxon>
        <taxon>Crustacea</taxon>
        <taxon>Multicrustacea</taxon>
        <taxon>Malacostraca</taxon>
        <taxon>Eumalacostraca</taxon>
        <taxon>Eucarida</taxon>
        <taxon>Decapoda</taxon>
        <taxon>Pleocyemata</taxon>
        <taxon>Anomura</taxon>
        <taxon>Galatheoidea</taxon>
        <taxon>Porcellanidae</taxon>
        <taxon>Petrolisthes</taxon>
    </lineage>
</organism>
<comment type="caution">
    <text evidence="2">The sequence shown here is derived from an EMBL/GenBank/DDBJ whole genome shotgun (WGS) entry which is preliminary data.</text>
</comment>
<keyword evidence="3" id="KW-1185">Reference proteome</keyword>
<dbReference type="EMBL" id="JAWQEG010007807">
    <property type="protein sequence ID" value="KAK3851640.1"/>
    <property type="molecule type" value="Genomic_DNA"/>
</dbReference>
<feature type="region of interest" description="Disordered" evidence="1">
    <location>
        <begin position="35"/>
        <end position="76"/>
    </location>
</feature>
<accession>A0AAE1EI25</accession>
<sequence>MESGRVRGRILGVGEWADEYWEWASGRTNIGSGRVGGQVLESGRTNNGEWASEGTNIGSGSNDGRYTREAPGSSDH</sequence>